<dbReference type="EMBL" id="WPHG01000010">
    <property type="protein sequence ID" value="MVB00034.1"/>
    <property type="molecule type" value="Genomic_DNA"/>
</dbReference>
<keyword evidence="2" id="KW-1185">Reference proteome</keyword>
<reference evidence="1 2" key="1">
    <citation type="submission" date="2019-12" db="EMBL/GenBank/DDBJ databases">
        <title>Nitratireductor arenosus sp. nov., Isolated from sea sand, Jeju island, South Korea.</title>
        <authorList>
            <person name="Kim W."/>
        </authorList>
    </citation>
    <scope>NUCLEOTIDE SEQUENCE [LARGE SCALE GENOMIC DNA]</scope>
    <source>
        <strain evidence="1 2">CAU 1489</strain>
    </source>
</reference>
<accession>A0A844QQ09</accession>
<evidence type="ECO:0000313" key="2">
    <source>
        <dbReference type="Proteomes" id="UP000463224"/>
    </source>
</evidence>
<name>A0A844QQ09_9HYPH</name>
<dbReference type="Proteomes" id="UP000463224">
    <property type="component" value="Unassembled WGS sequence"/>
</dbReference>
<evidence type="ECO:0000313" key="1">
    <source>
        <dbReference type="EMBL" id="MVB00034.1"/>
    </source>
</evidence>
<protein>
    <submittedName>
        <fullName evidence="1">Uncharacterized protein</fullName>
    </submittedName>
</protein>
<comment type="caution">
    <text evidence="1">The sequence shown here is derived from an EMBL/GenBank/DDBJ whole genome shotgun (WGS) entry which is preliminary data.</text>
</comment>
<sequence>MTARAYIRVTMAEDGKTPQRELMLDGQKVADLSYFEVLEFAMQAVSSLRFEVTGKR</sequence>
<dbReference type="RefSeq" id="WP_156715845.1">
    <property type="nucleotide sequence ID" value="NZ_WPHG01000010.1"/>
</dbReference>
<gene>
    <name evidence="1" type="ORF">GN330_22545</name>
</gene>
<organism evidence="1 2">
    <name type="scientific">Nitratireductor arenosus</name>
    <dbReference type="NCBI Taxonomy" id="2682096"/>
    <lineage>
        <taxon>Bacteria</taxon>
        <taxon>Pseudomonadati</taxon>
        <taxon>Pseudomonadota</taxon>
        <taxon>Alphaproteobacteria</taxon>
        <taxon>Hyphomicrobiales</taxon>
        <taxon>Phyllobacteriaceae</taxon>
        <taxon>Nitratireductor</taxon>
    </lineage>
</organism>
<dbReference type="AlphaFoldDB" id="A0A844QQ09"/>
<proteinExistence type="predicted"/>